<evidence type="ECO:0000313" key="2">
    <source>
        <dbReference type="WBParaSite" id="PS1159_v2.g10551.t2"/>
    </source>
</evidence>
<accession>A0AC35EVV4</accession>
<name>A0AC35EVV4_9BILA</name>
<dbReference type="WBParaSite" id="PS1159_v2.g10551.t2">
    <property type="protein sequence ID" value="PS1159_v2.g10551.t2"/>
    <property type="gene ID" value="PS1159_v2.g10551"/>
</dbReference>
<reference evidence="2" key="1">
    <citation type="submission" date="2022-11" db="UniProtKB">
        <authorList>
            <consortium name="WormBaseParasite"/>
        </authorList>
    </citation>
    <scope>IDENTIFICATION</scope>
</reference>
<dbReference type="Proteomes" id="UP000887580">
    <property type="component" value="Unplaced"/>
</dbReference>
<proteinExistence type="predicted"/>
<evidence type="ECO:0000313" key="1">
    <source>
        <dbReference type="Proteomes" id="UP000887580"/>
    </source>
</evidence>
<protein>
    <submittedName>
        <fullName evidence="2">Succinate--CoA ligase [GDP-forming] subunit beta, mitochondrial</fullName>
    </submittedName>
</protein>
<organism evidence="1 2">
    <name type="scientific">Panagrolaimus sp. PS1159</name>
    <dbReference type="NCBI Taxonomy" id="55785"/>
    <lineage>
        <taxon>Eukaryota</taxon>
        <taxon>Metazoa</taxon>
        <taxon>Ecdysozoa</taxon>
        <taxon>Nematoda</taxon>
        <taxon>Chromadorea</taxon>
        <taxon>Rhabditida</taxon>
        <taxon>Tylenchina</taxon>
        <taxon>Panagrolaimomorpha</taxon>
        <taxon>Panagrolaimoidea</taxon>
        <taxon>Panagrolaimidae</taxon>
        <taxon>Panagrolaimus</taxon>
    </lineage>
</organism>
<sequence length="417" mass="45685">MFNRFYSIKNASQRLLQLRFLNLQEYQSKTLLKRKGCNVESFIVIENPGEIEQKLKAFDRKEYVVKAQILAGGRGKGHFIDGPTNFGGVFISKNKEEVKNSIKQMIGKRLVTKQTGPSGVLVKHVLISECVPIKSEKYLAILMDRESVGPVIVASPSGGMNIEEVAAKNPELILKVPINILDGINEAQTTKVAKFLQFPDELISTVAAEIQRLYELFIEVDATQIEINPLAETNDGKVFIVDAKLNFDDSAAFRQKEIFALENHDEQDPHEVEAKKHHLNYIRLDGNIACLVNGAGLAMATMDIIKHYGGTPANFLDVGGAVTEEQVFHAFHIVSSDPNVKGILVNIFGGIVNCATIATGIINACKRIGLQVPMVVRLEGTNVDAAKDAFNKSGLPFITASNLDEAAEKVVAAINNS</sequence>